<evidence type="ECO:0000313" key="2">
    <source>
        <dbReference type="Proteomes" id="UP000761534"/>
    </source>
</evidence>
<name>A0A642VCW5_9ASCO</name>
<keyword evidence="2" id="KW-1185">Reference proteome</keyword>
<gene>
    <name evidence="1" type="ORF">TRICI_000618</name>
</gene>
<accession>A0A642VCW5</accession>
<dbReference type="VEuPathDB" id="FungiDB:TRICI_000618"/>
<dbReference type="AlphaFoldDB" id="A0A642VCW5"/>
<proteinExistence type="predicted"/>
<dbReference type="Proteomes" id="UP000761534">
    <property type="component" value="Unassembled WGS sequence"/>
</dbReference>
<evidence type="ECO:0000313" key="1">
    <source>
        <dbReference type="EMBL" id="KAA8917225.1"/>
    </source>
</evidence>
<organism evidence="1 2">
    <name type="scientific">Trichomonascus ciferrii</name>
    <dbReference type="NCBI Taxonomy" id="44093"/>
    <lineage>
        <taxon>Eukaryota</taxon>
        <taxon>Fungi</taxon>
        <taxon>Dikarya</taxon>
        <taxon>Ascomycota</taxon>
        <taxon>Saccharomycotina</taxon>
        <taxon>Dipodascomycetes</taxon>
        <taxon>Dipodascales</taxon>
        <taxon>Trichomonascaceae</taxon>
        <taxon>Trichomonascus</taxon>
        <taxon>Trichomonascus ciferrii complex</taxon>
    </lineage>
</organism>
<sequence length="95" mass="10566">MSAQVLKIHTALLLEDSETFPEFQFSLDGLNTTTAFDGSWDFESFKDSIKGSETKGVDLDEIIRNKGGLEAVEKSDEEVEEESVTRIGLGWVRHG</sequence>
<reference evidence="1" key="1">
    <citation type="journal article" date="2019" name="G3 (Bethesda)">
        <title>Genome Assemblies of Two Rare Opportunistic Yeast Pathogens: Diutina rugosa (syn. Candida rugosa) and Trichomonascus ciferrii (syn. Candida ciferrii).</title>
        <authorList>
            <person name="Mixao V."/>
            <person name="Saus E."/>
            <person name="Hansen A.P."/>
            <person name="Lass-Florl C."/>
            <person name="Gabaldon T."/>
        </authorList>
    </citation>
    <scope>NUCLEOTIDE SEQUENCE</scope>
    <source>
        <strain evidence="1">CBS 4856</strain>
    </source>
</reference>
<protein>
    <submittedName>
        <fullName evidence="1">Uncharacterized protein</fullName>
    </submittedName>
</protein>
<comment type="caution">
    <text evidence="1">The sequence shown here is derived from an EMBL/GenBank/DDBJ whole genome shotgun (WGS) entry which is preliminary data.</text>
</comment>
<dbReference type="EMBL" id="SWFS01000053">
    <property type="protein sequence ID" value="KAA8917225.1"/>
    <property type="molecule type" value="Genomic_DNA"/>
</dbReference>